<accession>A0A2C6KNJ4</accession>
<proteinExistence type="predicted"/>
<feature type="compositionally biased region" description="Basic and acidic residues" evidence="1">
    <location>
        <begin position="510"/>
        <end position="524"/>
    </location>
</feature>
<feature type="compositionally biased region" description="Basic and acidic residues" evidence="1">
    <location>
        <begin position="357"/>
        <end position="368"/>
    </location>
</feature>
<evidence type="ECO:0000256" key="1">
    <source>
        <dbReference type="SAM" id="MobiDB-lite"/>
    </source>
</evidence>
<evidence type="ECO:0000313" key="2">
    <source>
        <dbReference type="EMBL" id="PHJ17963.1"/>
    </source>
</evidence>
<feature type="compositionally biased region" description="Polar residues" evidence="1">
    <location>
        <begin position="473"/>
        <end position="482"/>
    </location>
</feature>
<dbReference type="AlphaFoldDB" id="A0A2C6KNJ4"/>
<feature type="region of interest" description="Disordered" evidence="1">
    <location>
        <begin position="296"/>
        <end position="405"/>
    </location>
</feature>
<feature type="compositionally biased region" description="Polar residues" evidence="1">
    <location>
        <begin position="335"/>
        <end position="344"/>
    </location>
</feature>
<feature type="compositionally biased region" description="Basic and acidic residues" evidence="1">
    <location>
        <begin position="25"/>
        <end position="37"/>
    </location>
</feature>
<feature type="compositionally biased region" description="Polar residues" evidence="1">
    <location>
        <begin position="525"/>
        <end position="536"/>
    </location>
</feature>
<feature type="region of interest" description="Disordered" evidence="1">
    <location>
        <begin position="51"/>
        <end position="79"/>
    </location>
</feature>
<evidence type="ECO:0000313" key="3">
    <source>
        <dbReference type="Proteomes" id="UP000221165"/>
    </source>
</evidence>
<feature type="compositionally biased region" description="Basic and acidic residues" evidence="1">
    <location>
        <begin position="204"/>
        <end position="224"/>
    </location>
</feature>
<feature type="region of interest" description="Disordered" evidence="1">
    <location>
        <begin position="1"/>
        <end position="37"/>
    </location>
</feature>
<dbReference type="GeneID" id="94431563"/>
<dbReference type="RefSeq" id="XP_067919676.1">
    <property type="nucleotide sequence ID" value="XM_068068352.1"/>
</dbReference>
<feature type="compositionally biased region" description="Polar residues" evidence="1">
    <location>
        <begin position="165"/>
        <end position="200"/>
    </location>
</feature>
<name>A0A2C6KNJ4_9APIC</name>
<dbReference type="EMBL" id="MIGC01004535">
    <property type="protein sequence ID" value="PHJ17963.1"/>
    <property type="molecule type" value="Genomic_DNA"/>
</dbReference>
<dbReference type="VEuPathDB" id="ToxoDB:CSUI_008217"/>
<gene>
    <name evidence="2" type="ORF">CSUI_008217</name>
</gene>
<protein>
    <submittedName>
        <fullName evidence="2">Uncharacterized protein</fullName>
    </submittedName>
</protein>
<feature type="region of interest" description="Disordered" evidence="1">
    <location>
        <begin position="157"/>
        <end position="232"/>
    </location>
</feature>
<reference evidence="2 3" key="1">
    <citation type="journal article" date="2017" name="Int. J. Parasitol.">
        <title>The genome of the protozoan parasite Cystoisospora suis and a reverse vaccinology approach to identify vaccine candidates.</title>
        <authorList>
            <person name="Palmieri N."/>
            <person name="Shrestha A."/>
            <person name="Ruttkowski B."/>
            <person name="Beck T."/>
            <person name="Vogl C."/>
            <person name="Tomley F."/>
            <person name="Blake D.P."/>
            <person name="Joachim A."/>
        </authorList>
    </citation>
    <scope>NUCLEOTIDE SEQUENCE [LARGE SCALE GENOMIC DNA]</scope>
    <source>
        <strain evidence="2 3">Wien I</strain>
    </source>
</reference>
<sequence>MVTSRLPSKRSRPASACLGTQRQMGKHEAEALSDTLEKSDVHAEAEATLKMGASRFNIDSQRSRGRPASSRKRDASVESVPALPRPHCDMCGAKECLRPWLDDRCHCNSCLKIHPKECDSPRMRARRASKPSCESFYASKCLKHEFERAASRQKTVKRESPVIEENTTAAKQQDSLGAKQQASMTIKKQSTPSSMKTSTLHIPIESRGRVASSHERSKSRRDPSIESAPELPRPHCDMCGAAECLRPWLDDRCHCDACLGIEKGDCDSPRMSARRAAKPSCESFYASKCLKHTFEVSTPTKSHQPVKQPSNARKQYEEFTRTQTLKKQQSELKTSESLGKQQSLKKVKSEQPLAAKEAVKKQQSDIKSEQTISSLSKKESRGPSSTRGRSTSRKRDPSIEPVPDLLRPHCEMCGAAECLRPWLDDRCHCNACLGLDQGECDSPRMKTRRASMPCCESFLASKCQKHLFEKQGRTISKQPSQRQPKKLPSIEKKPTELPTVGQASPALDKQGSRIREQASVELKKQTSASSVKQSVPSHVIKQDSRGRSSSRGKSSGRCKSNPGTEPAGVLPRPHCVMCGADECLRPELDDRCHCNACLGFVDGECDSPRMKSRRASQPSCESFYASKCLKHEFKRRGETTVGDR</sequence>
<organism evidence="2 3">
    <name type="scientific">Cystoisospora suis</name>
    <dbReference type="NCBI Taxonomy" id="483139"/>
    <lineage>
        <taxon>Eukaryota</taxon>
        <taxon>Sar</taxon>
        <taxon>Alveolata</taxon>
        <taxon>Apicomplexa</taxon>
        <taxon>Conoidasida</taxon>
        <taxon>Coccidia</taxon>
        <taxon>Eucoccidiorida</taxon>
        <taxon>Eimeriorina</taxon>
        <taxon>Sarcocystidae</taxon>
        <taxon>Cystoisospora</taxon>
    </lineage>
</organism>
<comment type="caution">
    <text evidence="2">The sequence shown here is derived from an EMBL/GenBank/DDBJ whole genome shotgun (WGS) entry which is preliminary data.</text>
</comment>
<dbReference type="OrthoDB" id="10572146at2759"/>
<keyword evidence="3" id="KW-1185">Reference proteome</keyword>
<feature type="compositionally biased region" description="Polar residues" evidence="1">
    <location>
        <begin position="296"/>
        <end position="313"/>
    </location>
</feature>
<dbReference type="Proteomes" id="UP000221165">
    <property type="component" value="Unassembled WGS sequence"/>
</dbReference>
<feature type="region of interest" description="Disordered" evidence="1">
    <location>
        <begin position="472"/>
        <end position="571"/>
    </location>
</feature>